<feature type="domain" description="APAF-1 helical" evidence="1">
    <location>
        <begin position="29"/>
        <end position="105"/>
    </location>
</feature>
<reference evidence="2" key="1">
    <citation type="submission" date="2020-04" db="EMBL/GenBank/DDBJ databases">
        <authorList>
            <person name="Alioto T."/>
            <person name="Alioto T."/>
            <person name="Gomez Garrido J."/>
        </authorList>
    </citation>
    <scope>NUCLEOTIDE SEQUENCE</scope>
    <source>
        <strain evidence="2">A484AB</strain>
    </source>
</reference>
<dbReference type="PANTHER" id="PTHR19871:SF14">
    <property type="entry name" value="DUF4062 DOMAIN-CONTAINING PROTEIN"/>
    <property type="match status" value="1"/>
</dbReference>
<evidence type="ECO:0000313" key="3">
    <source>
        <dbReference type="Proteomes" id="UP001152795"/>
    </source>
</evidence>
<keyword evidence="3" id="KW-1185">Reference proteome</keyword>
<feature type="non-terminal residue" evidence="2">
    <location>
        <position position="227"/>
    </location>
</feature>
<accession>A0A6S7K3B4</accession>
<dbReference type="Proteomes" id="UP001152795">
    <property type="component" value="Unassembled WGS sequence"/>
</dbReference>
<dbReference type="PANTHER" id="PTHR19871">
    <property type="entry name" value="BETA TRANSDUCIN-RELATED PROTEIN"/>
    <property type="match status" value="1"/>
</dbReference>
<evidence type="ECO:0000313" key="2">
    <source>
        <dbReference type="EMBL" id="CAB4038887.1"/>
    </source>
</evidence>
<dbReference type="EMBL" id="CACRXK020024717">
    <property type="protein sequence ID" value="CAB4038887.1"/>
    <property type="molecule type" value="Genomic_DNA"/>
</dbReference>
<dbReference type="OrthoDB" id="1357022at2759"/>
<dbReference type="InterPro" id="IPR041452">
    <property type="entry name" value="APAF1_C"/>
</dbReference>
<name>A0A6S7K3B4_PARCT</name>
<comment type="caution">
    <text evidence="2">The sequence shown here is derived from an EMBL/GenBank/DDBJ whole genome shotgun (WGS) entry which is preliminary data.</text>
</comment>
<organism evidence="2 3">
    <name type="scientific">Paramuricea clavata</name>
    <name type="common">Red gorgonian</name>
    <name type="synonym">Violescent sea-whip</name>
    <dbReference type="NCBI Taxonomy" id="317549"/>
    <lineage>
        <taxon>Eukaryota</taxon>
        <taxon>Metazoa</taxon>
        <taxon>Cnidaria</taxon>
        <taxon>Anthozoa</taxon>
        <taxon>Octocorallia</taxon>
        <taxon>Malacalcyonacea</taxon>
        <taxon>Plexauridae</taxon>
        <taxon>Paramuricea</taxon>
    </lineage>
</organism>
<protein>
    <recommendedName>
        <fullName evidence="1">APAF-1 helical domain-containing protein</fullName>
    </recommendedName>
</protein>
<sequence>PELQGRTSYRVHDVLLDFARAELRATGTLTDVQRLFVKTLRGQCVNGEWDITSSTCQKDYYFKYLPYHIFYSEQYNELLQLFFDFYWLEQKVKQIDLPALILDFRILDTPSHEIKLLKSSLMLSADVIEKNPDSIGPQLQGRLLSYVDEYPSVNKLLDRVRETCTKTCHLLPLFSCLQPVGPLVKVFTRNINASVYSLTTFNSLTGTIVVSGLENGLVKLHQLEAGM</sequence>
<dbReference type="Pfam" id="PF17908">
    <property type="entry name" value="APAF1_C"/>
    <property type="match status" value="1"/>
</dbReference>
<dbReference type="InterPro" id="IPR052752">
    <property type="entry name" value="NACHT-WD_repeat"/>
</dbReference>
<dbReference type="Gene3D" id="1.25.40.370">
    <property type="match status" value="1"/>
</dbReference>
<evidence type="ECO:0000259" key="1">
    <source>
        <dbReference type="Pfam" id="PF17908"/>
    </source>
</evidence>
<proteinExistence type="predicted"/>
<gene>
    <name evidence="2" type="ORF">PACLA_8A021212</name>
</gene>
<dbReference type="AlphaFoldDB" id="A0A6S7K3B4"/>